<evidence type="ECO:0000256" key="1">
    <source>
        <dbReference type="ARBA" id="ARBA00022443"/>
    </source>
</evidence>
<gene>
    <name evidence="6" type="ORF">TR120457</name>
</gene>
<keyword evidence="1 2" id="KW-0728">SH3 domain</keyword>
<protein>
    <recommendedName>
        <fullName evidence="5">SH3 domain-containing protein</fullName>
    </recommendedName>
</protein>
<proteinExistence type="predicted"/>
<dbReference type="EMBL" id="GEEE01005417">
    <property type="protein sequence ID" value="JAP57808.1"/>
    <property type="molecule type" value="Transcribed_RNA"/>
</dbReference>
<dbReference type="Gene3D" id="2.30.30.40">
    <property type="entry name" value="SH3 Domains"/>
    <property type="match status" value="1"/>
</dbReference>
<feature type="compositionally biased region" description="Polar residues" evidence="4">
    <location>
        <begin position="561"/>
        <end position="579"/>
    </location>
</feature>
<evidence type="ECO:0000256" key="4">
    <source>
        <dbReference type="SAM" id="MobiDB-lite"/>
    </source>
</evidence>
<keyword evidence="3" id="KW-0175">Coiled coil</keyword>
<feature type="region of interest" description="Disordered" evidence="4">
    <location>
        <begin position="318"/>
        <end position="340"/>
    </location>
</feature>
<evidence type="ECO:0000259" key="5">
    <source>
        <dbReference type="PROSITE" id="PS50002"/>
    </source>
</evidence>
<organism evidence="6">
    <name type="scientific">Schistocephalus solidus</name>
    <name type="common">Tapeworm</name>
    <dbReference type="NCBI Taxonomy" id="70667"/>
    <lineage>
        <taxon>Eukaryota</taxon>
        <taxon>Metazoa</taxon>
        <taxon>Spiralia</taxon>
        <taxon>Lophotrochozoa</taxon>
        <taxon>Platyhelminthes</taxon>
        <taxon>Cestoda</taxon>
        <taxon>Eucestoda</taxon>
        <taxon>Diphyllobothriidea</taxon>
        <taxon>Diphyllobothriidae</taxon>
        <taxon>Schistocephalus</taxon>
    </lineage>
</organism>
<dbReference type="PANTHER" id="PTHR15735">
    <property type="entry name" value="FCH AND DOUBLE SH3 DOMAINS PROTEIN"/>
    <property type="match status" value="1"/>
</dbReference>
<dbReference type="SUPFAM" id="SSF50044">
    <property type="entry name" value="SH3-domain"/>
    <property type="match status" value="1"/>
</dbReference>
<feature type="region of interest" description="Disordered" evidence="4">
    <location>
        <begin position="477"/>
        <end position="514"/>
    </location>
</feature>
<feature type="compositionally biased region" description="Basic and acidic residues" evidence="4">
    <location>
        <begin position="672"/>
        <end position="681"/>
    </location>
</feature>
<feature type="coiled-coil region" evidence="3">
    <location>
        <begin position="101"/>
        <end position="153"/>
    </location>
</feature>
<dbReference type="Gene3D" id="1.20.1270.60">
    <property type="entry name" value="Arfaptin homology (AH) domain/BAR domain"/>
    <property type="match status" value="1"/>
</dbReference>
<evidence type="ECO:0000256" key="3">
    <source>
        <dbReference type="SAM" id="Coils"/>
    </source>
</evidence>
<dbReference type="InterPro" id="IPR001452">
    <property type="entry name" value="SH3_domain"/>
</dbReference>
<dbReference type="SUPFAM" id="SSF103657">
    <property type="entry name" value="BAR/IMD domain-like"/>
    <property type="match status" value="1"/>
</dbReference>
<feature type="compositionally biased region" description="Polar residues" evidence="4">
    <location>
        <begin position="329"/>
        <end position="340"/>
    </location>
</feature>
<accession>A0A0X3Q1X3</accession>
<dbReference type="PROSITE" id="PS50002">
    <property type="entry name" value="SH3"/>
    <property type="match status" value="1"/>
</dbReference>
<feature type="compositionally biased region" description="Polar residues" evidence="4">
    <location>
        <begin position="491"/>
        <end position="505"/>
    </location>
</feature>
<evidence type="ECO:0000313" key="6">
    <source>
        <dbReference type="EMBL" id="JAP57808.1"/>
    </source>
</evidence>
<evidence type="ECO:0000256" key="2">
    <source>
        <dbReference type="PROSITE-ProRule" id="PRU00192"/>
    </source>
</evidence>
<name>A0A0X3Q1X3_SCHSO</name>
<reference evidence="6" key="1">
    <citation type="submission" date="2016-01" db="EMBL/GenBank/DDBJ databases">
        <title>Reference transcriptome for the parasite Schistocephalus solidus: insights into the molecular evolution of parasitism.</title>
        <authorList>
            <person name="Hebert F.O."/>
            <person name="Grambauer S."/>
            <person name="Barber I."/>
            <person name="Landry C.R."/>
            <person name="Aubin-Horth N."/>
        </authorList>
    </citation>
    <scope>NUCLEOTIDE SEQUENCE</scope>
</reference>
<feature type="domain" description="SH3" evidence="5">
    <location>
        <begin position="778"/>
        <end position="853"/>
    </location>
</feature>
<sequence>MKPDGSWGLTLWDQTSNLLKYQESGIALHERIQKFLTDIGKLQTETFAAQKKLCEKYRLNIKKAIGLETTYGIGFNELVQAVGKLIDTESLMSLSFELQAMGETKKALDEERKQLKKWKQSRDRFQNEIKSQIKIIEEEKKRYREKYHEALRYKAEFEKVDSDHTYSRLEVEKALNLYSLKNCEFKRARADYLVALEQFNMNRGQHYNHTLRQWGETGQEMEVYRIKKTQELLRVLAERLRVTIERMTSVCSDLEATAARLDAEKDSRALIERLRTGNLPPEDEPFEDLIIEDPPVINLESYGESLRRRTSVNNLTNTVVNTDDPEAATNGQSSPSTLVPSNDAASIVIQDSSSYTKYGTRGHRSSAIQTAPVSGPAARRLSTSSLGLSLGNGQVNGTGQSIMRKLFSRRSKRADSIDANCLPSSCNISRRNSLLFDYVKPWRRSHRSHSTHWRSQSFVCQDDEVFVAQDCLKKAFSVDPPSKDRRRKSTCRSSSPEDVQLSRSKSVMEPSMPANEQVELNTGALEKPAEKQYLFDNSDISDGTFDSTEHLIESAQDKDNQISAPPQTAVTLQSPVTTPSERESSLARHSQPVTISSTIQDDVVDSPVPLPGVRESPGLTACDSRLLLQEVQDAQELTSTGFLKPARPPPPTQMLAFGKNFNTSHRVLTSDNRMHERERLARYPNSDLTGSMGAKSRTSEVYSGPVPSRRCNRNSAEVTSPQQPKTDASQINHRTGRPQQQTRQGVHQPKRRPVERTATLNSNSPQEFQSEEAAKEMVVVGTCTALYDFTSEQFGESFLTFQKGDEFDVLASREQFPNSLDVEGWYYAERTRPAHNNPRFGFVPATFVQLNVFTEAMPLSRTSSELYRAHLSGTMVSNSNRSKQYDVLVSRQHQSYEHMALGQATEL</sequence>
<dbReference type="AlphaFoldDB" id="A0A0X3Q1X3"/>
<dbReference type="InterPro" id="IPR036028">
    <property type="entry name" value="SH3-like_dom_sf"/>
</dbReference>
<dbReference type="SMART" id="SM00326">
    <property type="entry name" value="SH3"/>
    <property type="match status" value="1"/>
</dbReference>
<feature type="region of interest" description="Disordered" evidence="4">
    <location>
        <begin position="556"/>
        <end position="593"/>
    </location>
</feature>
<dbReference type="CDD" id="cd00174">
    <property type="entry name" value="SH3"/>
    <property type="match status" value="1"/>
</dbReference>
<dbReference type="InterPro" id="IPR027267">
    <property type="entry name" value="AH/BAR_dom_sf"/>
</dbReference>
<dbReference type="PANTHER" id="PTHR15735:SF12">
    <property type="entry name" value="CDC42-INTERACTING PROTEIN 4, ISOFORM B"/>
    <property type="match status" value="1"/>
</dbReference>
<feature type="compositionally biased region" description="Polar residues" evidence="4">
    <location>
        <begin position="713"/>
        <end position="733"/>
    </location>
</feature>
<feature type="compositionally biased region" description="Polar residues" evidence="4">
    <location>
        <begin position="758"/>
        <end position="768"/>
    </location>
</feature>
<feature type="region of interest" description="Disordered" evidence="4">
    <location>
        <begin position="668"/>
        <end position="770"/>
    </location>
</feature>